<dbReference type="AlphaFoldDB" id="A0AAN9Y9J6"/>
<accession>A0AAN9Y9J6</accession>
<dbReference type="EMBL" id="JBBCAQ010000007">
    <property type="protein sequence ID" value="KAK7602762.1"/>
    <property type="molecule type" value="Genomic_DNA"/>
</dbReference>
<proteinExistence type="predicted"/>
<dbReference type="Proteomes" id="UP001367676">
    <property type="component" value="Unassembled WGS sequence"/>
</dbReference>
<protein>
    <submittedName>
        <fullName evidence="1">Uncharacterized protein</fullName>
    </submittedName>
</protein>
<name>A0AAN9Y9J6_9HEMI</name>
<evidence type="ECO:0000313" key="1">
    <source>
        <dbReference type="EMBL" id="KAK7602762.1"/>
    </source>
</evidence>
<keyword evidence="2" id="KW-1185">Reference proteome</keyword>
<sequence length="89" mass="9369">MTKTNNTPEDGARLNAVCRTGGDSVAKSIGLCIENGERERMRAEQRGDQFFCASCAPCDCCWPCGVLSVMAQSSAEAAGCVLGYVRGEG</sequence>
<reference evidence="1 2" key="1">
    <citation type="submission" date="2024-03" db="EMBL/GenBank/DDBJ databases">
        <title>Adaptation during the transition from Ophiocordyceps entomopathogen to insect associate is accompanied by gene loss and intensified selection.</title>
        <authorList>
            <person name="Ward C.M."/>
            <person name="Onetto C.A."/>
            <person name="Borneman A.R."/>
        </authorList>
    </citation>
    <scope>NUCLEOTIDE SEQUENCE [LARGE SCALE GENOMIC DNA]</scope>
    <source>
        <strain evidence="1">AWRI1</strain>
        <tissue evidence="1">Single Adult Female</tissue>
    </source>
</reference>
<evidence type="ECO:0000313" key="2">
    <source>
        <dbReference type="Proteomes" id="UP001367676"/>
    </source>
</evidence>
<comment type="caution">
    <text evidence="1">The sequence shown here is derived from an EMBL/GenBank/DDBJ whole genome shotgun (WGS) entry which is preliminary data.</text>
</comment>
<organism evidence="1 2">
    <name type="scientific">Parthenolecanium corni</name>
    <dbReference type="NCBI Taxonomy" id="536013"/>
    <lineage>
        <taxon>Eukaryota</taxon>
        <taxon>Metazoa</taxon>
        <taxon>Ecdysozoa</taxon>
        <taxon>Arthropoda</taxon>
        <taxon>Hexapoda</taxon>
        <taxon>Insecta</taxon>
        <taxon>Pterygota</taxon>
        <taxon>Neoptera</taxon>
        <taxon>Paraneoptera</taxon>
        <taxon>Hemiptera</taxon>
        <taxon>Sternorrhyncha</taxon>
        <taxon>Coccoidea</taxon>
        <taxon>Coccidae</taxon>
        <taxon>Parthenolecanium</taxon>
    </lineage>
</organism>
<gene>
    <name evidence="1" type="ORF">V9T40_006736</name>
</gene>